<keyword evidence="2 7" id="KW-0378">Hydrolase</keyword>
<organism evidence="8">
    <name type="scientific">Laccaria bicolor (strain S238N-H82 / ATCC MYA-4686)</name>
    <name type="common">Bicoloured deceiver</name>
    <name type="synonym">Laccaria laccata var. bicolor</name>
    <dbReference type="NCBI Taxonomy" id="486041"/>
    <lineage>
        <taxon>Eukaryota</taxon>
        <taxon>Fungi</taxon>
        <taxon>Dikarya</taxon>
        <taxon>Basidiomycota</taxon>
        <taxon>Agaricomycotina</taxon>
        <taxon>Agaricomycetes</taxon>
        <taxon>Agaricomycetidae</taxon>
        <taxon>Agaricales</taxon>
        <taxon>Agaricineae</taxon>
        <taxon>Hydnangiaceae</taxon>
        <taxon>Laccaria</taxon>
    </lineage>
</organism>
<evidence type="ECO:0000256" key="5">
    <source>
        <dbReference type="SAM" id="SignalP"/>
    </source>
</evidence>
<dbReference type="InterPro" id="IPR000757">
    <property type="entry name" value="Beta-glucanase-like"/>
</dbReference>
<dbReference type="GO" id="GO:0005975">
    <property type="term" value="P:carbohydrate metabolic process"/>
    <property type="evidence" value="ECO:0007669"/>
    <property type="project" value="InterPro"/>
</dbReference>
<accession>B0CUE8</accession>
<evidence type="ECO:0000256" key="3">
    <source>
        <dbReference type="ARBA" id="ARBA00023295"/>
    </source>
</evidence>
<dbReference type="PANTHER" id="PTHR10963">
    <property type="entry name" value="GLYCOSYL HYDROLASE-RELATED"/>
    <property type="match status" value="1"/>
</dbReference>
<dbReference type="AlphaFoldDB" id="B0CUE8"/>
<dbReference type="PROSITE" id="PS51762">
    <property type="entry name" value="GH16_2"/>
    <property type="match status" value="1"/>
</dbReference>
<dbReference type="InParanoid" id="B0CUE8"/>
<feature type="compositionally biased region" description="Polar residues" evidence="4">
    <location>
        <begin position="261"/>
        <end position="270"/>
    </location>
</feature>
<dbReference type="GO" id="GO:0031505">
    <property type="term" value="P:fungal-type cell wall organization"/>
    <property type="evidence" value="ECO:0007669"/>
    <property type="project" value="TreeGrafter"/>
</dbReference>
<dbReference type="GO" id="GO:0009277">
    <property type="term" value="C:fungal-type cell wall"/>
    <property type="evidence" value="ECO:0007669"/>
    <property type="project" value="TreeGrafter"/>
</dbReference>
<feature type="signal peptide" evidence="5">
    <location>
        <begin position="1"/>
        <end position="20"/>
    </location>
</feature>
<dbReference type="Proteomes" id="UP000001194">
    <property type="component" value="Unassembled WGS sequence"/>
</dbReference>
<evidence type="ECO:0000256" key="1">
    <source>
        <dbReference type="ARBA" id="ARBA00022729"/>
    </source>
</evidence>
<keyword evidence="8" id="KW-1185">Reference proteome</keyword>
<dbReference type="HOGENOM" id="CLU_1008538_0_0_1"/>
<dbReference type="GeneID" id="6070690"/>
<reference evidence="7 8" key="1">
    <citation type="journal article" date="2008" name="Nature">
        <title>The genome of Laccaria bicolor provides insights into mycorrhizal symbiosis.</title>
        <authorList>
            <person name="Martin F."/>
            <person name="Aerts A."/>
            <person name="Ahren D."/>
            <person name="Brun A."/>
            <person name="Danchin E.G.J."/>
            <person name="Duchaussoy F."/>
            <person name="Gibon J."/>
            <person name="Kohler A."/>
            <person name="Lindquist E."/>
            <person name="Pereda V."/>
            <person name="Salamov A."/>
            <person name="Shapiro H.J."/>
            <person name="Wuyts J."/>
            <person name="Blaudez D."/>
            <person name="Buee M."/>
            <person name="Brokstein P."/>
            <person name="Canbaeck B."/>
            <person name="Cohen D."/>
            <person name="Courty P.E."/>
            <person name="Coutinho P.M."/>
            <person name="Delaruelle C."/>
            <person name="Detter J.C."/>
            <person name="Deveau A."/>
            <person name="DiFazio S."/>
            <person name="Duplessis S."/>
            <person name="Fraissinet-Tachet L."/>
            <person name="Lucic E."/>
            <person name="Frey-Klett P."/>
            <person name="Fourrey C."/>
            <person name="Feussner I."/>
            <person name="Gay G."/>
            <person name="Grimwood J."/>
            <person name="Hoegger P.J."/>
            <person name="Jain P."/>
            <person name="Kilaru S."/>
            <person name="Labbe J."/>
            <person name="Lin Y.C."/>
            <person name="Legue V."/>
            <person name="Le Tacon F."/>
            <person name="Marmeisse R."/>
            <person name="Melayah D."/>
            <person name="Montanini B."/>
            <person name="Muratet M."/>
            <person name="Nehls U."/>
            <person name="Niculita-Hirzel H."/>
            <person name="Oudot-Le Secq M.P."/>
            <person name="Peter M."/>
            <person name="Quesneville H."/>
            <person name="Rajashekar B."/>
            <person name="Reich M."/>
            <person name="Rouhier N."/>
            <person name="Schmutz J."/>
            <person name="Yin T."/>
            <person name="Chalot M."/>
            <person name="Henrissat B."/>
            <person name="Kuees U."/>
            <person name="Lucas S."/>
            <person name="Van de Peer Y."/>
            <person name="Podila G.K."/>
            <person name="Polle A."/>
            <person name="Pukkila P.J."/>
            <person name="Richardson P.M."/>
            <person name="Rouze P."/>
            <person name="Sanders I.R."/>
            <person name="Stajich J.E."/>
            <person name="Tunlid A."/>
            <person name="Tuskan G."/>
            <person name="Grigoriev I.V."/>
        </authorList>
    </citation>
    <scope>NUCLEOTIDE SEQUENCE [LARGE SCALE GENOMIC DNA]</scope>
    <source>
        <strain evidence="8">S238N-H82 / ATCC MYA-4686</strain>
    </source>
</reference>
<dbReference type="Gene3D" id="2.60.120.200">
    <property type="match status" value="1"/>
</dbReference>
<evidence type="ECO:0000259" key="6">
    <source>
        <dbReference type="PROSITE" id="PS51762"/>
    </source>
</evidence>
<feature type="domain" description="GH16" evidence="6">
    <location>
        <begin position="24"/>
        <end position="262"/>
    </location>
</feature>
<dbReference type="GO" id="GO:0016757">
    <property type="term" value="F:glycosyltransferase activity"/>
    <property type="evidence" value="ECO:0007669"/>
    <property type="project" value="TreeGrafter"/>
</dbReference>
<evidence type="ECO:0000313" key="7">
    <source>
        <dbReference type="EMBL" id="EDR14658.1"/>
    </source>
</evidence>
<feature type="compositionally biased region" description="Basic and acidic residues" evidence="4">
    <location>
        <begin position="271"/>
        <end position="282"/>
    </location>
</feature>
<name>B0CUE8_LACBS</name>
<gene>
    <name evidence="7" type="ORF">LACBIDRAFT_305507</name>
</gene>
<evidence type="ECO:0000256" key="4">
    <source>
        <dbReference type="SAM" id="MobiDB-lite"/>
    </source>
</evidence>
<dbReference type="EMBL" id="DS547092">
    <property type="protein sequence ID" value="EDR14658.1"/>
    <property type="molecule type" value="Genomic_DNA"/>
</dbReference>
<feature type="chain" id="PRO_5002748312" evidence="5">
    <location>
        <begin position="21"/>
        <end position="313"/>
    </location>
</feature>
<feature type="region of interest" description="Disordered" evidence="4">
    <location>
        <begin position="260"/>
        <end position="282"/>
    </location>
</feature>
<protein>
    <submittedName>
        <fullName evidence="7">Glycoside hydrolase family 16 protein</fullName>
    </submittedName>
</protein>
<dbReference type="STRING" id="486041.B0CUE8"/>
<dbReference type="OrthoDB" id="4781at2759"/>
<dbReference type="SUPFAM" id="SSF49899">
    <property type="entry name" value="Concanavalin A-like lectins/glucanases"/>
    <property type="match status" value="1"/>
</dbReference>
<dbReference type="KEGG" id="lbc:LACBIDRAFT_305507"/>
<dbReference type="GO" id="GO:0004553">
    <property type="term" value="F:hydrolase activity, hydrolyzing O-glycosyl compounds"/>
    <property type="evidence" value="ECO:0007669"/>
    <property type="project" value="InterPro"/>
</dbReference>
<keyword evidence="3" id="KW-0326">Glycosidase</keyword>
<evidence type="ECO:0000313" key="8">
    <source>
        <dbReference type="Proteomes" id="UP000001194"/>
    </source>
</evidence>
<sequence>MSSGLFVVLLFTQLLLFSLAARPHHRASQCQPLKTSFSDASSVAANLSASFVAVSPEESYQVGKSGLELLLKGPDGNVISEGGVNDELGTGATVNSTFFLLYGVVTFEIAAPPVPGIVTAAILLSNATDEIDIEILGADVTHWQTNMFAPPSGTNNSTPAQPMYNVFSSVEGIGANHTDITKTHSYFINWTSTQIDWGVDGQVVRTLKKGVDYLNCSARRLKYASSGHRKEWSILFPFSSCSDSDRNLGCKQPIRNVSMGERSSQLGTSSRDNECHGEEHHSRMSMRGVKRYLQCKSVLLMVLRALFDFELVL</sequence>
<keyword evidence="1 5" id="KW-0732">Signal</keyword>
<evidence type="ECO:0000256" key="2">
    <source>
        <dbReference type="ARBA" id="ARBA00022801"/>
    </source>
</evidence>
<dbReference type="PANTHER" id="PTHR10963:SF22">
    <property type="entry name" value="GLYCOSIDASE CRH2-RELATED"/>
    <property type="match status" value="1"/>
</dbReference>
<dbReference type="Pfam" id="PF00722">
    <property type="entry name" value="Glyco_hydro_16"/>
    <property type="match status" value="1"/>
</dbReference>
<dbReference type="RefSeq" id="XP_001875217.1">
    <property type="nucleotide sequence ID" value="XM_001875182.1"/>
</dbReference>
<dbReference type="InterPro" id="IPR013320">
    <property type="entry name" value="ConA-like_dom_sf"/>
</dbReference>
<proteinExistence type="predicted"/>
<dbReference type="InterPro" id="IPR050546">
    <property type="entry name" value="Glycosyl_Hydrlase_16"/>
</dbReference>